<organism evidence="4 5">
    <name type="scientific">Babesia divergens</name>
    <dbReference type="NCBI Taxonomy" id="32595"/>
    <lineage>
        <taxon>Eukaryota</taxon>
        <taxon>Sar</taxon>
        <taxon>Alveolata</taxon>
        <taxon>Apicomplexa</taxon>
        <taxon>Aconoidasida</taxon>
        <taxon>Piroplasmida</taxon>
        <taxon>Babesiidae</taxon>
        <taxon>Babesia</taxon>
    </lineage>
</organism>
<sequence length="1674" mass="186461">MVANPVKVTTVLRLQDLGFEETCFRFGTLTLGGDRYICVKESDGAAPSVAIINLHKDNDISRKPIKAEAALMNPNEPIIALKAPLESGHFIQVFHLESKEKLGTHQFNESVVFWRWISHTMLAIVTDASVYHWTVGKGEPTLIFSRAGRLADPSTKLVLYAADSQAAWCMMCGIYSLDQGATVDGAIQLYSTERRQQQLLEGYAGTFGKLRVSADTVDQTGLLVFCEHKRGAQTSKLHCMDIYTQRSDGAPAPLKVSKDIDQSVSTQGDFPIFVQILDSCGLVCLVTKGGLAHFHDAATATPLFTEKISNAPLFVADAKIVEGKAVGVIAVNRMGEVVEVVVDEGRLLSSISCPDEVAVSLATRFGFPGSESLIMRSFEDYFSRKDYKQAALLVATLKSGALRTPEIMNRFINAPVSPGQSSPALHYFSVLLEQGRLTSQESLELVRPVVAQDRKELIKQWLDQGKLTESEDLGDLVRSVDALLAFKIYVTLCCHMKAILCLLDAGHAAKVVPYIRKISASSTATHITSVTGDSVAQVEGLPSMTVIVEHVISSQPASIVSFVNDLITGLKPGEPLCDVSQITELLIKHDKLQEATKILLEYLKPNRPQHAALQTRLLEVNLQRQPKVAEMILQLNVLTHFDRTYVARLCEDAEMFELAMQYYDSLSDIRRIVMKAGSSINPSVLEKTLKSMAPDQSLEVLSEMLDSSEISNAHVVSCALTLHNQIGTMKVVEMFEIRAPSDTLFSFLKALPVMSQGAHAEKTELNATLVYKFIQRCIERNEYDDLERVCKDSNCYDGVRVKDLLKQAALPNPKSLMIVCHKLGALEELTEYLYNNGMEKAIELYVNAINPGGVSTVVSTLFDLGASESVIQSILDNLRDSNGMKSMIKVADERHQLLLLREWLETRVSEGHKEPEIHTALAKILISSQKDAEEFLRTNKLYDRAVVGRFCEERDPTLALLIYSEALLDDDVVRVCMVNGMHKMLASYALKRSLPKLWQDIFAEGSTVVDSEGRQRVCEELVTLAPECSNASEISCVLKALLDNNKSSEVIALLEQILLSPTQFSSSANLQNLLLATAVKTDPTKLENYLVKLNNYDVGALSKLANNLGLSRSSFSILKSAGRHSEALDALLAMQEPGILQEAHDYVSNIDKPELWLKLGRSYLAEKQVAQAIDAYVRSGDVSDHDRIKQACEDDTKLFLQWLREGRKIKDSRELDTDLLLCLAECDETDEFLQVLNGKHSADVSYVGSKLMDANRFREAVMIYSSVPNYAKLAVCHVHLGDFEQGAEAALKSRNPQVLRQVVDACIMKKQMDMAHRVAVDLLTYPDFLPGIVSLYENAGYVDELIKLLEGSSQSIAVSTELAIAIAKYRPAELMGHFKDRFKGHDISTKLNLSRVARECSNLWLWKEAVYLYSLDSPDKALMVMVSHYGLAWDEELFFATARTVVNPEALYKAIHFCIQCKPLLLPRLLGCAKGRVDAARVVKILKNADCLGFAREFLEEVADKTTTVVNDALFEIYIEEEEYELLERSLGKLTGFDQAALCALLEGHRLQEMRIIAATLYTRARQFAKAAQIHRRNGDYMEAMEAVNLSRSEPMALDMLREFAERKLREEFLACLVVNFTLLDPADVMEMAWLHRLELDMLMPFIIQTFQNMPRSIARQGSSQRQSLPISYF</sequence>
<feature type="repeat" description="TPR" evidence="2">
    <location>
        <begin position="1153"/>
        <end position="1186"/>
    </location>
</feature>
<keyword evidence="1" id="KW-0168">Coated pit</keyword>
<gene>
    <name evidence="4" type="ORF">X943_000489</name>
</gene>
<dbReference type="InterPro" id="IPR016025">
    <property type="entry name" value="Clathrin_H-chain_N"/>
</dbReference>
<reference evidence="4" key="2">
    <citation type="submission" date="2021-05" db="EMBL/GenBank/DDBJ databases">
        <authorList>
            <person name="Pain A."/>
        </authorList>
    </citation>
    <scope>NUCLEOTIDE SEQUENCE</scope>
    <source>
        <strain evidence="4">1802A</strain>
    </source>
</reference>
<evidence type="ECO:0000256" key="2">
    <source>
        <dbReference type="PROSITE-ProRule" id="PRU00339"/>
    </source>
</evidence>
<accession>A0AAD9GCH2</accession>
<dbReference type="InterPro" id="IPR016024">
    <property type="entry name" value="ARM-type_fold"/>
</dbReference>
<dbReference type="PROSITE" id="PS50005">
    <property type="entry name" value="TPR"/>
    <property type="match status" value="1"/>
</dbReference>
<feature type="repeat" description="CHCR" evidence="3">
    <location>
        <begin position="570"/>
        <end position="717"/>
    </location>
</feature>
<dbReference type="SUPFAM" id="SSF48371">
    <property type="entry name" value="ARM repeat"/>
    <property type="match status" value="6"/>
</dbReference>
<keyword evidence="1" id="KW-0968">Cytoplasmic vesicle</keyword>
<dbReference type="Proteomes" id="UP001195914">
    <property type="component" value="Unassembled WGS sequence"/>
</dbReference>
<evidence type="ECO:0000313" key="5">
    <source>
        <dbReference type="Proteomes" id="UP001195914"/>
    </source>
</evidence>
<dbReference type="Pfam" id="PF00637">
    <property type="entry name" value="Clathrin"/>
    <property type="match status" value="7"/>
</dbReference>
<dbReference type="PANTHER" id="PTHR10292:SF1">
    <property type="entry name" value="CLATHRIN HEAVY CHAIN"/>
    <property type="match status" value="1"/>
</dbReference>
<dbReference type="GO" id="GO:0030130">
    <property type="term" value="C:clathrin coat of trans-Golgi network vesicle"/>
    <property type="evidence" value="ECO:0007669"/>
    <property type="project" value="InterPro"/>
</dbReference>
<evidence type="ECO:0000256" key="3">
    <source>
        <dbReference type="PROSITE-ProRule" id="PRU01006"/>
    </source>
</evidence>
<comment type="subcellular location">
    <subcellularLocation>
        <location evidence="1">Cytoplasmic vesicle membrane</location>
        <topology evidence="1">Peripheral membrane protein</topology>
        <orientation evidence="1">Cytoplasmic side</orientation>
    </subcellularLocation>
    <subcellularLocation>
        <location evidence="1">Membrane</location>
        <location evidence="1">Coated pit</location>
        <topology evidence="1">Peripheral membrane protein</topology>
        <orientation evidence="1">Cytoplasmic side</orientation>
    </subcellularLocation>
</comment>
<dbReference type="GO" id="GO:0005198">
    <property type="term" value="F:structural molecule activity"/>
    <property type="evidence" value="ECO:0007669"/>
    <property type="project" value="InterPro"/>
</dbReference>
<dbReference type="GO" id="GO:0071439">
    <property type="term" value="C:clathrin complex"/>
    <property type="evidence" value="ECO:0007669"/>
    <property type="project" value="InterPro"/>
</dbReference>
<evidence type="ECO:0000313" key="4">
    <source>
        <dbReference type="EMBL" id="KAK1935936.1"/>
    </source>
</evidence>
<dbReference type="Gene3D" id="1.25.40.10">
    <property type="entry name" value="Tetratricopeptide repeat domain"/>
    <property type="match status" value="2"/>
</dbReference>
<dbReference type="Pfam" id="PF13838">
    <property type="entry name" value="Clathrin_H_link"/>
    <property type="match status" value="1"/>
</dbReference>
<keyword evidence="1" id="KW-0472">Membrane</keyword>
<protein>
    <recommendedName>
        <fullName evidence="1">Clathrin heavy chain</fullName>
    </recommendedName>
</protein>
<comment type="function">
    <text evidence="1">Clathrin is the major protein of the polyhedral coat of coated pits and vesicles.</text>
</comment>
<dbReference type="PROSITE" id="PS50236">
    <property type="entry name" value="CHCR"/>
    <property type="match status" value="5"/>
</dbReference>
<dbReference type="InterPro" id="IPR011990">
    <property type="entry name" value="TPR-like_helical_dom_sf"/>
</dbReference>
<dbReference type="GO" id="GO:0030132">
    <property type="term" value="C:clathrin coat of coated pit"/>
    <property type="evidence" value="ECO:0007669"/>
    <property type="project" value="InterPro"/>
</dbReference>
<dbReference type="Gene3D" id="2.130.10.110">
    <property type="entry name" value="Clathrin heavy-chain terminal domain"/>
    <property type="match status" value="1"/>
</dbReference>
<dbReference type="GO" id="GO:0032051">
    <property type="term" value="F:clathrin light chain binding"/>
    <property type="evidence" value="ECO:0007669"/>
    <property type="project" value="InterPro"/>
</dbReference>
<proteinExistence type="inferred from homology"/>
<dbReference type="PIRSF" id="PIRSF002290">
    <property type="entry name" value="Clathrin_H_chain"/>
    <property type="match status" value="1"/>
</dbReference>
<reference evidence="4" key="1">
    <citation type="journal article" date="2014" name="Nucleic Acids Res.">
        <title>The evolutionary dynamics of variant antigen genes in Babesia reveal a history of genomic innovation underlying host-parasite interaction.</title>
        <authorList>
            <person name="Jackson A.P."/>
            <person name="Otto T.D."/>
            <person name="Darby A."/>
            <person name="Ramaprasad A."/>
            <person name="Xia D."/>
            <person name="Echaide I.E."/>
            <person name="Farber M."/>
            <person name="Gahlot S."/>
            <person name="Gamble J."/>
            <person name="Gupta D."/>
            <person name="Gupta Y."/>
            <person name="Jackson L."/>
            <person name="Malandrin L."/>
            <person name="Malas T.B."/>
            <person name="Moussa E."/>
            <person name="Nair M."/>
            <person name="Reid A.J."/>
            <person name="Sanders M."/>
            <person name="Sharma J."/>
            <person name="Tracey A."/>
            <person name="Quail M.A."/>
            <person name="Weir W."/>
            <person name="Wastling J.M."/>
            <person name="Hall N."/>
            <person name="Willadsen P."/>
            <person name="Lingelbach K."/>
            <person name="Shiels B."/>
            <person name="Tait A."/>
            <person name="Berriman M."/>
            <person name="Allred D.R."/>
            <person name="Pain A."/>
        </authorList>
    </citation>
    <scope>NUCLEOTIDE SEQUENCE</scope>
    <source>
        <strain evidence="4">1802A</strain>
    </source>
</reference>
<dbReference type="GO" id="GO:0006886">
    <property type="term" value="P:intracellular protein transport"/>
    <property type="evidence" value="ECO:0007669"/>
    <property type="project" value="UniProtKB-UniRule"/>
</dbReference>
<feature type="repeat" description="CHCR" evidence="3">
    <location>
        <begin position="1173"/>
        <end position="1315"/>
    </location>
</feature>
<feature type="repeat" description="CHCR" evidence="3">
    <location>
        <begin position="875"/>
        <end position="1014"/>
    </location>
</feature>
<evidence type="ECO:0000256" key="1">
    <source>
        <dbReference type="PIRNR" id="PIRNR002290"/>
    </source>
</evidence>
<feature type="repeat" description="CHCR" evidence="3">
    <location>
        <begin position="1025"/>
        <end position="1172"/>
    </location>
</feature>
<dbReference type="GO" id="GO:0006898">
    <property type="term" value="P:receptor-mediated endocytosis"/>
    <property type="evidence" value="ECO:0007669"/>
    <property type="project" value="TreeGrafter"/>
</dbReference>
<keyword evidence="2" id="KW-0802">TPR repeat</keyword>
<dbReference type="InterPro" id="IPR019734">
    <property type="entry name" value="TPR_rpt"/>
</dbReference>
<dbReference type="InterPro" id="IPR055358">
    <property type="entry name" value="CHCR"/>
</dbReference>
<comment type="similarity">
    <text evidence="1">Belongs to the clathrin heavy chain family.</text>
</comment>
<feature type="repeat" description="CHCR" evidence="3">
    <location>
        <begin position="1470"/>
        <end position="1613"/>
    </location>
</feature>
<dbReference type="SMART" id="SM00299">
    <property type="entry name" value="CLH"/>
    <property type="match status" value="6"/>
</dbReference>
<dbReference type="InterPro" id="IPR016341">
    <property type="entry name" value="Clathrin_heavy_chain"/>
</dbReference>
<dbReference type="PANTHER" id="PTHR10292">
    <property type="entry name" value="CLATHRIN HEAVY CHAIN RELATED"/>
    <property type="match status" value="1"/>
</dbReference>
<dbReference type="InterPro" id="IPR000547">
    <property type="entry name" value="Clathrin_H-chain/VPS_repeat"/>
</dbReference>
<dbReference type="SUPFAM" id="SSF50989">
    <property type="entry name" value="Clathrin heavy-chain terminal domain"/>
    <property type="match status" value="1"/>
</dbReference>
<dbReference type="EMBL" id="JAHBMH010000044">
    <property type="protein sequence ID" value="KAK1935936.1"/>
    <property type="molecule type" value="Genomic_DNA"/>
</dbReference>
<name>A0AAD9GCH2_BABDI</name>
<comment type="caution">
    <text evidence="4">The sequence shown here is derived from an EMBL/GenBank/DDBJ whole genome shotgun (WGS) entry which is preliminary data.</text>
</comment>
<keyword evidence="5" id="KW-1185">Reference proteome</keyword>
<dbReference type="Gene3D" id="1.25.40.730">
    <property type="match status" value="1"/>
</dbReference>